<name>U7UDD9_9FIRM</name>
<evidence type="ECO:0000259" key="7">
    <source>
        <dbReference type="Pfam" id="PF02016"/>
    </source>
</evidence>
<dbReference type="Pfam" id="PF17676">
    <property type="entry name" value="Peptidase_S66C"/>
    <property type="match status" value="1"/>
</dbReference>
<dbReference type="SUPFAM" id="SSF52317">
    <property type="entry name" value="Class I glutamine amidotransferase-like"/>
    <property type="match status" value="1"/>
</dbReference>
<dbReference type="Gene3D" id="3.50.30.60">
    <property type="entry name" value="LD-carboxypeptidase A C-terminal domain-like"/>
    <property type="match status" value="1"/>
</dbReference>
<evidence type="ECO:0000256" key="5">
    <source>
        <dbReference type="ARBA" id="ARBA00022825"/>
    </source>
</evidence>
<gene>
    <name evidence="9" type="ORF">HMPREF1250_1562</name>
</gene>
<dbReference type="GO" id="GO:0008236">
    <property type="term" value="F:serine-type peptidase activity"/>
    <property type="evidence" value="ECO:0007669"/>
    <property type="project" value="UniProtKB-KW"/>
</dbReference>
<evidence type="ECO:0000256" key="4">
    <source>
        <dbReference type="ARBA" id="ARBA00022801"/>
    </source>
</evidence>
<dbReference type="PIRSF" id="PIRSF028757">
    <property type="entry name" value="LD-carboxypeptidase"/>
    <property type="match status" value="1"/>
</dbReference>
<accession>U7UDD9</accession>
<evidence type="ECO:0000259" key="8">
    <source>
        <dbReference type="Pfam" id="PF17676"/>
    </source>
</evidence>
<dbReference type="Pfam" id="PF02016">
    <property type="entry name" value="Peptidase_S66"/>
    <property type="match status" value="1"/>
</dbReference>
<evidence type="ECO:0000256" key="6">
    <source>
        <dbReference type="PIRSR" id="PIRSR028757-1"/>
    </source>
</evidence>
<dbReference type="AlphaFoldDB" id="U7UDD9"/>
<comment type="caution">
    <text evidence="9">The sequence shown here is derived from an EMBL/GenBank/DDBJ whole genome shotgun (WGS) entry which is preliminary data.</text>
</comment>
<protein>
    <submittedName>
        <fullName evidence="9">LD-carboxypeptidase</fullName>
    </submittedName>
</protein>
<keyword evidence="2 9" id="KW-0121">Carboxypeptidase</keyword>
<keyword evidence="10" id="KW-1185">Reference proteome</keyword>
<keyword evidence="5" id="KW-0720">Serine protease</keyword>
<dbReference type="InterPro" id="IPR003507">
    <property type="entry name" value="S66_fam"/>
</dbReference>
<comment type="similarity">
    <text evidence="1">Belongs to the peptidase S66 family.</text>
</comment>
<feature type="domain" description="LD-carboxypeptidase C-terminal" evidence="8">
    <location>
        <begin position="180"/>
        <end position="297"/>
    </location>
</feature>
<evidence type="ECO:0000313" key="10">
    <source>
        <dbReference type="Proteomes" id="UP000017090"/>
    </source>
</evidence>
<dbReference type="InterPro" id="IPR027478">
    <property type="entry name" value="LdcA_N"/>
</dbReference>
<feature type="domain" description="LD-carboxypeptidase N-terminal" evidence="7">
    <location>
        <begin position="16"/>
        <end position="132"/>
    </location>
</feature>
<dbReference type="Proteomes" id="UP000017090">
    <property type="component" value="Unassembled WGS sequence"/>
</dbReference>
<dbReference type="PANTHER" id="PTHR30237:SF2">
    <property type="entry name" value="MUREIN TETRAPEPTIDE CARBOXYPEPTIDASE"/>
    <property type="match status" value="1"/>
</dbReference>
<dbReference type="eggNOG" id="COG1619">
    <property type="taxonomic scope" value="Bacteria"/>
</dbReference>
<keyword evidence="3" id="KW-0645">Protease</keyword>
<dbReference type="OrthoDB" id="9807329at2"/>
<dbReference type="RefSeq" id="WP_023054631.1">
    <property type="nucleotide sequence ID" value="NZ_AWXA01000062.1"/>
</dbReference>
<dbReference type="InterPro" id="IPR040921">
    <property type="entry name" value="Peptidase_S66C"/>
</dbReference>
<organism evidence="9 10">
    <name type="scientific">Megasphaera vaginalis</name>
    <name type="common">ex Srinivasan et al. 2021</name>
    <dbReference type="NCBI Taxonomy" id="1111454"/>
    <lineage>
        <taxon>Bacteria</taxon>
        <taxon>Bacillati</taxon>
        <taxon>Bacillota</taxon>
        <taxon>Negativicutes</taxon>
        <taxon>Veillonellales</taxon>
        <taxon>Veillonellaceae</taxon>
        <taxon>Megasphaera</taxon>
    </lineage>
</organism>
<dbReference type="InterPro" id="IPR040449">
    <property type="entry name" value="Peptidase_S66_N"/>
</dbReference>
<dbReference type="GO" id="GO:0006508">
    <property type="term" value="P:proteolysis"/>
    <property type="evidence" value="ECO:0007669"/>
    <property type="project" value="UniProtKB-KW"/>
</dbReference>
<dbReference type="STRING" id="1111454.HMPREF1250_1562"/>
<feature type="active site" description="Charge relay system" evidence="6">
    <location>
        <position position="211"/>
    </location>
</feature>
<feature type="active site" description="Charge relay system" evidence="6">
    <location>
        <position position="282"/>
    </location>
</feature>
<dbReference type="PATRIC" id="fig|1111454.3.peg.2199"/>
<dbReference type="InterPro" id="IPR029062">
    <property type="entry name" value="Class_I_gatase-like"/>
</dbReference>
<keyword evidence="4" id="KW-0378">Hydrolase</keyword>
<evidence type="ECO:0000256" key="1">
    <source>
        <dbReference type="ARBA" id="ARBA00010233"/>
    </source>
</evidence>
<feature type="active site" description="Nucleophile" evidence="6">
    <location>
        <position position="112"/>
    </location>
</feature>
<dbReference type="Gene3D" id="3.40.50.10740">
    <property type="entry name" value="Class I glutamine amidotransferase-like"/>
    <property type="match status" value="1"/>
</dbReference>
<dbReference type="PANTHER" id="PTHR30237">
    <property type="entry name" value="MURAMOYLTETRAPEPTIDE CARBOXYPEPTIDASE"/>
    <property type="match status" value="1"/>
</dbReference>
<dbReference type="CDD" id="cd07025">
    <property type="entry name" value="Peptidase_S66"/>
    <property type="match status" value="1"/>
</dbReference>
<reference evidence="9 10" key="1">
    <citation type="submission" date="2013-09" db="EMBL/GenBank/DDBJ databases">
        <authorList>
            <person name="Durkin A.S."/>
            <person name="Haft D.R."/>
            <person name="McCorrison J."/>
            <person name="Torralba M."/>
            <person name="Gillis M."/>
            <person name="Haft D.H."/>
            <person name="Methe B."/>
            <person name="Sutton G."/>
            <person name="Nelson K.E."/>
        </authorList>
    </citation>
    <scope>NUCLEOTIDE SEQUENCE [LARGE SCALE GENOMIC DNA]</scope>
    <source>
        <strain evidence="9 10">BV3C16-1</strain>
    </source>
</reference>
<dbReference type="SUPFAM" id="SSF141986">
    <property type="entry name" value="LD-carboxypeptidase A C-terminal domain-like"/>
    <property type="match status" value="1"/>
</dbReference>
<proteinExistence type="inferred from homology"/>
<evidence type="ECO:0000313" key="9">
    <source>
        <dbReference type="EMBL" id="ERT56468.1"/>
    </source>
</evidence>
<dbReference type="EMBL" id="AWXA01000062">
    <property type="protein sequence ID" value="ERT56468.1"/>
    <property type="molecule type" value="Genomic_DNA"/>
</dbReference>
<dbReference type="GO" id="GO:0004180">
    <property type="term" value="F:carboxypeptidase activity"/>
    <property type="evidence" value="ECO:0007669"/>
    <property type="project" value="UniProtKB-KW"/>
</dbReference>
<dbReference type="InterPro" id="IPR027461">
    <property type="entry name" value="Carboxypeptidase_A_C_sf"/>
</dbReference>
<evidence type="ECO:0000256" key="3">
    <source>
        <dbReference type="ARBA" id="ARBA00022670"/>
    </source>
</evidence>
<sequence length="317" mass="34353">MESYRLGRGLRQGDTVAIVAPAAPLAAETVTGAEQVLRDLGYVSVLGRTVEESWGYLAGSDELRARDLEWAFADPAVQAILCLRGGYGTTRFLDLLDYDRIRANPKLFIGFSDITALHTVFRQRCAMATIHGPMALSLGREPTAYTLGQFAAGLQEPVPAGPLQLPPGRQLEPLVPGTASGTLCGGNMMLLSVTTGTPYALDGTDGLLLLEEIGEDAYALDRMLRQFEQSGLIARAAGILFGTFHDCMPTESRDGEFTVREVAAYYAERWGKPALWGVPAGHEKDNAWLPFGVPARMEVGVSEAVLTIEKVKEQRHE</sequence>
<evidence type="ECO:0000256" key="2">
    <source>
        <dbReference type="ARBA" id="ARBA00022645"/>
    </source>
</evidence>